<feature type="non-terminal residue" evidence="2">
    <location>
        <position position="142"/>
    </location>
</feature>
<proteinExistence type="predicted"/>
<feature type="non-terminal residue" evidence="2">
    <location>
        <position position="1"/>
    </location>
</feature>
<dbReference type="EMBL" id="HACG01051914">
    <property type="protein sequence ID" value="CEK98785.1"/>
    <property type="molecule type" value="Transcribed_RNA"/>
</dbReference>
<organism evidence="2">
    <name type="scientific">Arion vulgaris</name>
    <dbReference type="NCBI Taxonomy" id="1028688"/>
    <lineage>
        <taxon>Eukaryota</taxon>
        <taxon>Metazoa</taxon>
        <taxon>Spiralia</taxon>
        <taxon>Lophotrochozoa</taxon>
        <taxon>Mollusca</taxon>
        <taxon>Gastropoda</taxon>
        <taxon>Heterobranchia</taxon>
        <taxon>Euthyneura</taxon>
        <taxon>Panpulmonata</taxon>
        <taxon>Eupulmonata</taxon>
        <taxon>Stylommatophora</taxon>
        <taxon>Helicina</taxon>
        <taxon>Arionoidea</taxon>
        <taxon>Arionidae</taxon>
        <taxon>Arion</taxon>
    </lineage>
</organism>
<feature type="compositionally biased region" description="Polar residues" evidence="1">
    <location>
        <begin position="12"/>
        <end position="24"/>
    </location>
</feature>
<gene>
    <name evidence="2" type="primary">ORF219598</name>
</gene>
<sequence length="142" mass="15376">HLLLETTETKLPVSNSLPQLSNTDDIAKGKQTAPRKRKRTSFFFSKRKRFKPDKKAAVESMDKLGGDKDEVVAEASVGNDVAEQNITDVSIASASGDNKTKSSTLFVDSPLAICNGTSSSPSVDKEKFSVVSEAHLKQDFSN</sequence>
<name>A0A0B7C2V8_9EUPU</name>
<protein>
    <submittedName>
        <fullName evidence="2">Uncharacterized protein</fullName>
    </submittedName>
</protein>
<evidence type="ECO:0000256" key="1">
    <source>
        <dbReference type="SAM" id="MobiDB-lite"/>
    </source>
</evidence>
<reference evidence="2" key="1">
    <citation type="submission" date="2014-12" db="EMBL/GenBank/DDBJ databases">
        <title>Insight into the proteome of Arion vulgaris.</title>
        <authorList>
            <person name="Aradska J."/>
            <person name="Bulat T."/>
            <person name="Smidak R."/>
            <person name="Sarate P."/>
            <person name="Gangsoo J."/>
            <person name="Sialana F."/>
            <person name="Bilban M."/>
            <person name="Lubec G."/>
        </authorList>
    </citation>
    <scope>NUCLEOTIDE SEQUENCE</scope>
    <source>
        <tissue evidence="2">Skin</tissue>
    </source>
</reference>
<evidence type="ECO:0000313" key="2">
    <source>
        <dbReference type="EMBL" id="CEK98785.1"/>
    </source>
</evidence>
<dbReference type="AlphaFoldDB" id="A0A0B7C2V8"/>
<feature type="region of interest" description="Disordered" evidence="1">
    <location>
        <begin position="1"/>
        <end position="39"/>
    </location>
</feature>
<accession>A0A0B7C2V8</accession>